<reference evidence="2 3" key="1">
    <citation type="submission" date="2018-03" db="EMBL/GenBank/DDBJ databases">
        <title>Diversity of phytobeneficial traits revealed by whole-genome analysis of worldwide-isolated phenazine-producing Pseudomonas spp.</title>
        <authorList>
            <person name="Biessy A."/>
            <person name="Novinscak A."/>
            <person name="Blom J."/>
            <person name="Leger G."/>
            <person name="Thomashow L.S."/>
            <person name="Cazorla F.M."/>
            <person name="Josic D."/>
            <person name="Filion M."/>
        </authorList>
    </citation>
    <scope>NUCLEOTIDE SEQUENCE [LARGE SCALE GENOMIC DNA]</scope>
    <source>
        <strain evidence="2 3">ChPhzS24</strain>
    </source>
</reference>
<evidence type="ECO:0000313" key="3">
    <source>
        <dbReference type="Proteomes" id="UP000280455"/>
    </source>
</evidence>
<evidence type="ECO:0008006" key="4">
    <source>
        <dbReference type="Google" id="ProtNLM"/>
    </source>
</evidence>
<organism evidence="2 3">
    <name type="scientific">Pseudomonas chlororaphis subsp. aureofaciens</name>
    <dbReference type="NCBI Taxonomy" id="587851"/>
    <lineage>
        <taxon>Bacteria</taxon>
        <taxon>Pseudomonadati</taxon>
        <taxon>Pseudomonadota</taxon>
        <taxon>Gammaproteobacteria</taxon>
        <taxon>Pseudomonadales</taxon>
        <taxon>Pseudomonadaceae</taxon>
        <taxon>Pseudomonas</taxon>
    </lineage>
</organism>
<feature type="signal peptide" evidence="1">
    <location>
        <begin position="1"/>
        <end position="19"/>
    </location>
</feature>
<evidence type="ECO:0000313" key="2">
    <source>
        <dbReference type="EMBL" id="AZE30677.1"/>
    </source>
</evidence>
<keyword evidence="1" id="KW-0732">Signal</keyword>
<accession>A0AAD1E739</accession>
<dbReference type="Proteomes" id="UP000280455">
    <property type="component" value="Chromosome"/>
</dbReference>
<dbReference type="RefSeq" id="WP_041986197.1">
    <property type="nucleotide sequence ID" value="NZ_CP027719.1"/>
</dbReference>
<gene>
    <name evidence="2" type="ORF">C4K07_3895</name>
</gene>
<sequence length="109" mass="11771">MKTCFLLLAALMLSGCGTIDTVFREDAVASQKLKERKSYCGGVPRIYSGVTYDFCSMHAPVPENGRTPTGPASTQGMLLDMAVSGVLDTLLLPYTIYQQQTDGSLIITE</sequence>
<dbReference type="AlphaFoldDB" id="A0AAD1E739"/>
<dbReference type="Pfam" id="PF07119">
    <property type="entry name" value="DUF1375"/>
    <property type="match status" value="1"/>
</dbReference>
<name>A0AAD1E739_9PSED</name>
<dbReference type="InterPro" id="IPR010780">
    <property type="entry name" value="DUF1375"/>
</dbReference>
<proteinExistence type="predicted"/>
<feature type="chain" id="PRO_5042269157" description="YceK/YidQ family lipoprotein" evidence="1">
    <location>
        <begin position="20"/>
        <end position="109"/>
    </location>
</feature>
<protein>
    <recommendedName>
        <fullName evidence="4">YceK/YidQ family lipoprotein</fullName>
    </recommendedName>
</protein>
<evidence type="ECO:0000256" key="1">
    <source>
        <dbReference type="SAM" id="SignalP"/>
    </source>
</evidence>
<dbReference type="PROSITE" id="PS51257">
    <property type="entry name" value="PROKAR_LIPOPROTEIN"/>
    <property type="match status" value="1"/>
</dbReference>
<dbReference type="EMBL" id="CP027750">
    <property type="protein sequence ID" value="AZE30677.1"/>
    <property type="molecule type" value="Genomic_DNA"/>
</dbReference>